<feature type="transmembrane region" description="Helical" evidence="6">
    <location>
        <begin position="508"/>
        <end position="530"/>
    </location>
</feature>
<accession>A0A319ES63</accession>
<dbReference type="GO" id="GO:0022857">
    <property type="term" value="F:transmembrane transporter activity"/>
    <property type="evidence" value="ECO:0007669"/>
    <property type="project" value="InterPro"/>
</dbReference>
<proteinExistence type="predicted"/>
<dbReference type="Proteomes" id="UP000248423">
    <property type="component" value="Unassembled WGS sequence"/>
</dbReference>
<evidence type="ECO:0000256" key="5">
    <source>
        <dbReference type="SAM" id="MobiDB-lite"/>
    </source>
</evidence>
<name>A0A319ES63_ASPSB</name>
<feature type="transmembrane region" description="Helical" evidence="6">
    <location>
        <begin position="442"/>
        <end position="467"/>
    </location>
</feature>
<keyword evidence="2 6" id="KW-0812">Transmembrane</keyword>
<evidence type="ECO:0000256" key="2">
    <source>
        <dbReference type="ARBA" id="ARBA00022692"/>
    </source>
</evidence>
<dbReference type="InterPro" id="IPR020846">
    <property type="entry name" value="MFS_dom"/>
</dbReference>
<feature type="transmembrane region" description="Helical" evidence="6">
    <location>
        <begin position="264"/>
        <end position="281"/>
    </location>
</feature>
<sequence length="548" mass="60495">MSRHEPHRSSFSSDDVDSSSDHGASMRQDDPTALEKQTTAASGMSAFENRAHSVISRIRSRDPGQTARFTHPLSHTKTSEEAIVDFDGPDDPYRPMNWSFRKKAITTVLYGLTTMGATWASSIFSTGTKQVDAEFHVGEEVGTLGTTLLLFGFGLGPLVWAPLSEVYGRKPAVLAPYFIAAIFSFATATAKDLQTVMLTRFFCGFFGSAPVTNTGGVLSDIWTAEQRGAAIVGYAMAVVGGPVLGPIVGGAICESYLGWRWTEYITGIMMMLFLTLDLTFLDESYPPVLLVYKAQRLRFETGNWALHARHEEWDVTLKELGNKYLIRPFALLSTPICFLVAIYASFVYGILYLSLAAFPIEFQEVRGWNQVVGALPFLAYLVGILFGACINLLNQKFYIARFKANNNFPVPEARLPPMMLGSIFFAVGLFIFGWTSPPHIPWIAPVIGAVCIGFGFFTIFQAALNYLIDTFQKVSASAVAANTFLRSLFAGCFPLFANIMFHRLGVDWASSVLGFVAVALIPIPYLFYIFGKRIRARGKWSRASVYGY</sequence>
<evidence type="ECO:0000256" key="4">
    <source>
        <dbReference type="ARBA" id="ARBA00023136"/>
    </source>
</evidence>
<evidence type="ECO:0000256" key="3">
    <source>
        <dbReference type="ARBA" id="ARBA00022989"/>
    </source>
</evidence>
<dbReference type="Gene3D" id="1.20.1250.20">
    <property type="entry name" value="MFS general substrate transporter like domains"/>
    <property type="match status" value="1"/>
</dbReference>
<dbReference type="Pfam" id="PF07690">
    <property type="entry name" value="MFS_1"/>
    <property type="match status" value="1"/>
</dbReference>
<organism evidence="8 9">
    <name type="scientific">Aspergillus sclerotiicarbonarius (strain CBS 121057 / IBT 28362)</name>
    <dbReference type="NCBI Taxonomy" id="1448318"/>
    <lineage>
        <taxon>Eukaryota</taxon>
        <taxon>Fungi</taxon>
        <taxon>Dikarya</taxon>
        <taxon>Ascomycota</taxon>
        <taxon>Pezizomycotina</taxon>
        <taxon>Eurotiomycetes</taxon>
        <taxon>Eurotiomycetidae</taxon>
        <taxon>Eurotiales</taxon>
        <taxon>Aspergillaceae</taxon>
        <taxon>Aspergillus</taxon>
        <taxon>Aspergillus subgen. Circumdati</taxon>
    </lineage>
</organism>
<keyword evidence="9" id="KW-1185">Reference proteome</keyword>
<feature type="transmembrane region" description="Helical" evidence="6">
    <location>
        <begin position="479"/>
        <end position="502"/>
    </location>
</feature>
<reference evidence="8 9" key="1">
    <citation type="submission" date="2018-02" db="EMBL/GenBank/DDBJ databases">
        <title>The genomes of Aspergillus section Nigri reveals drivers in fungal speciation.</title>
        <authorList>
            <consortium name="DOE Joint Genome Institute"/>
            <person name="Vesth T.C."/>
            <person name="Nybo J."/>
            <person name="Theobald S."/>
            <person name="Brandl J."/>
            <person name="Frisvad J.C."/>
            <person name="Nielsen K.F."/>
            <person name="Lyhne E.K."/>
            <person name="Kogle M.E."/>
            <person name="Kuo A."/>
            <person name="Riley R."/>
            <person name="Clum A."/>
            <person name="Nolan M."/>
            <person name="Lipzen A."/>
            <person name="Salamov A."/>
            <person name="Henrissat B."/>
            <person name="Wiebenga A."/>
            <person name="De vries R.P."/>
            <person name="Grigoriev I.V."/>
            <person name="Mortensen U.H."/>
            <person name="Andersen M.R."/>
            <person name="Baker S.E."/>
        </authorList>
    </citation>
    <scope>NUCLEOTIDE SEQUENCE [LARGE SCALE GENOMIC DNA]</scope>
    <source>
        <strain evidence="8 9">CBS 121057</strain>
    </source>
</reference>
<comment type="subcellular location">
    <subcellularLocation>
        <location evidence="1">Membrane</location>
        <topology evidence="1">Multi-pass membrane protein</topology>
    </subcellularLocation>
</comment>
<feature type="transmembrane region" description="Helical" evidence="6">
    <location>
        <begin position="141"/>
        <end position="160"/>
    </location>
</feature>
<dbReference type="SUPFAM" id="SSF103473">
    <property type="entry name" value="MFS general substrate transporter"/>
    <property type="match status" value="1"/>
</dbReference>
<feature type="transmembrane region" description="Helical" evidence="6">
    <location>
        <begin position="371"/>
        <end position="394"/>
    </location>
</feature>
<protein>
    <submittedName>
        <fullName evidence="8">MFS multidrug transporter</fullName>
    </submittedName>
</protein>
<dbReference type="InterPro" id="IPR036259">
    <property type="entry name" value="MFS_trans_sf"/>
</dbReference>
<dbReference type="AlphaFoldDB" id="A0A319ES63"/>
<dbReference type="InterPro" id="IPR011701">
    <property type="entry name" value="MFS"/>
</dbReference>
<dbReference type="FunFam" id="1.20.1250.20:FF:000011">
    <property type="entry name" value="MFS multidrug transporter, putative"/>
    <property type="match status" value="1"/>
</dbReference>
<feature type="transmembrane region" description="Helical" evidence="6">
    <location>
        <begin position="231"/>
        <end position="252"/>
    </location>
</feature>
<feature type="transmembrane region" description="Helical" evidence="6">
    <location>
        <begin position="196"/>
        <end position="219"/>
    </location>
</feature>
<evidence type="ECO:0000313" key="9">
    <source>
        <dbReference type="Proteomes" id="UP000248423"/>
    </source>
</evidence>
<gene>
    <name evidence="8" type="ORF">BO78DRAFT_392443</name>
</gene>
<feature type="transmembrane region" description="Helical" evidence="6">
    <location>
        <begin position="329"/>
        <end position="351"/>
    </location>
</feature>
<feature type="transmembrane region" description="Helical" evidence="6">
    <location>
        <begin position="172"/>
        <end position="190"/>
    </location>
</feature>
<evidence type="ECO:0000256" key="1">
    <source>
        <dbReference type="ARBA" id="ARBA00004141"/>
    </source>
</evidence>
<dbReference type="CDD" id="cd17323">
    <property type="entry name" value="MFS_Tpo1_MDR_like"/>
    <property type="match status" value="1"/>
</dbReference>
<evidence type="ECO:0000259" key="7">
    <source>
        <dbReference type="PROSITE" id="PS50850"/>
    </source>
</evidence>
<dbReference type="PANTHER" id="PTHR23502:SF59">
    <property type="entry name" value="MULTIDRUG TRANSPORTER, PUTATIVE (AFU_ORTHOLOGUE AFUA_1G10370)-RELATED"/>
    <property type="match status" value="1"/>
</dbReference>
<dbReference type="PANTHER" id="PTHR23502">
    <property type="entry name" value="MAJOR FACILITATOR SUPERFAMILY"/>
    <property type="match status" value="1"/>
</dbReference>
<dbReference type="STRING" id="1448318.A0A319ES63"/>
<evidence type="ECO:0000313" key="8">
    <source>
        <dbReference type="EMBL" id="PYI12600.1"/>
    </source>
</evidence>
<feature type="region of interest" description="Disordered" evidence="5">
    <location>
        <begin position="1"/>
        <end position="46"/>
    </location>
</feature>
<feature type="domain" description="Major facilitator superfamily (MFS) profile" evidence="7">
    <location>
        <begin position="106"/>
        <end position="534"/>
    </location>
</feature>
<dbReference type="GO" id="GO:0005886">
    <property type="term" value="C:plasma membrane"/>
    <property type="evidence" value="ECO:0007669"/>
    <property type="project" value="TreeGrafter"/>
</dbReference>
<evidence type="ECO:0000256" key="6">
    <source>
        <dbReference type="SAM" id="Phobius"/>
    </source>
</evidence>
<keyword evidence="4 6" id="KW-0472">Membrane</keyword>
<dbReference type="VEuPathDB" id="FungiDB:BO78DRAFT_392443"/>
<feature type="transmembrane region" description="Helical" evidence="6">
    <location>
        <begin position="104"/>
        <end position="121"/>
    </location>
</feature>
<dbReference type="EMBL" id="KZ826315">
    <property type="protein sequence ID" value="PYI12600.1"/>
    <property type="molecule type" value="Genomic_DNA"/>
</dbReference>
<feature type="transmembrane region" description="Helical" evidence="6">
    <location>
        <begin position="415"/>
        <end position="436"/>
    </location>
</feature>
<dbReference type="PROSITE" id="PS50850">
    <property type="entry name" value="MFS"/>
    <property type="match status" value="1"/>
</dbReference>
<dbReference type="OrthoDB" id="9986881at2759"/>
<keyword evidence="3 6" id="KW-1133">Transmembrane helix</keyword>